<name>A0ABY3PL90_9CYAN</name>
<evidence type="ECO:0000313" key="1">
    <source>
        <dbReference type="EMBL" id="UFP94416.1"/>
    </source>
</evidence>
<proteinExistence type="predicted"/>
<gene>
    <name evidence="1" type="ORF">ISF26_22180</name>
</gene>
<dbReference type="Pfam" id="PF01724">
    <property type="entry name" value="DUF29"/>
    <property type="match status" value="1"/>
</dbReference>
<dbReference type="Gene3D" id="1.20.1220.20">
    <property type="entry name" value="Uncharcterised protein PF01724"/>
    <property type="match status" value="1"/>
</dbReference>
<sequence>MAQDWSHLASTSHYLTAVEIQHALEDGDLQAAREGIAALTEAMSRSDRRALRSQLIRLMAHIIKWETQPERRTRSWLVTIHGSRREIEDLCEDTPSLTRKVIEEELWPKCLSAALREAEDEMGVQAKRGELSWQAVFETEYHLPLDGEQPDL</sequence>
<accession>A0ABY3PL90</accession>
<organism evidence="1 2">
    <name type="scientific">Gloeobacter morelensis MG652769</name>
    <dbReference type="NCBI Taxonomy" id="2781736"/>
    <lineage>
        <taxon>Bacteria</taxon>
        <taxon>Bacillati</taxon>
        <taxon>Cyanobacteriota</taxon>
        <taxon>Cyanophyceae</taxon>
        <taxon>Gloeobacterales</taxon>
        <taxon>Gloeobacteraceae</taxon>
        <taxon>Gloeobacter</taxon>
        <taxon>Gloeobacter morelensis</taxon>
    </lineage>
</organism>
<dbReference type="EMBL" id="CP063845">
    <property type="protein sequence ID" value="UFP94416.1"/>
    <property type="molecule type" value="Genomic_DNA"/>
</dbReference>
<dbReference type="PANTHER" id="PTHR34235:SF4">
    <property type="entry name" value="SLR0291 PROTEIN"/>
    <property type="match status" value="1"/>
</dbReference>
<dbReference type="Proteomes" id="UP001054846">
    <property type="component" value="Chromosome"/>
</dbReference>
<dbReference type="PANTHER" id="PTHR34235">
    <property type="entry name" value="SLR1203 PROTEIN-RELATED"/>
    <property type="match status" value="1"/>
</dbReference>
<dbReference type="InterPro" id="IPR002636">
    <property type="entry name" value="DUF29"/>
</dbReference>
<reference evidence="1 2" key="1">
    <citation type="journal article" date="2021" name="Genome Biol. Evol.">
        <title>Complete Genome Sequencing of a Novel Gloeobacter Species from a Waterfall Cave in Mexico.</title>
        <authorList>
            <person name="Saw J.H."/>
            <person name="Cardona T."/>
            <person name="Montejano G."/>
        </authorList>
    </citation>
    <scope>NUCLEOTIDE SEQUENCE [LARGE SCALE GENOMIC DNA]</scope>
    <source>
        <strain evidence="1">MG652769</strain>
    </source>
</reference>
<keyword evidence="2" id="KW-1185">Reference proteome</keyword>
<evidence type="ECO:0000313" key="2">
    <source>
        <dbReference type="Proteomes" id="UP001054846"/>
    </source>
</evidence>
<protein>
    <submittedName>
        <fullName evidence="1">DUF29 domain-containing protein</fullName>
    </submittedName>
</protein>